<protein>
    <submittedName>
        <fullName evidence="1">Unnamed protein product</fullName>
    </submittedName>
</protein>
<gene>
    <name evidence="1" type="ORF">Amon02_001081100</name>
</gene>
<evidence type="ECO:0000313" key="2">
    <source>
        <dbReference type="Proteomes" id="UP001165064"/>
    </source>
</evidence>
<accession>A0ACB5U1S6</accession>
<reference evidence="1" key="1">
    <citation type="submission" date="2023-04" db="EMBL/GenBank/DDBJ databases">
        <title>Ambrosiozyma monospora NBRC 10751.</title>
        <authorList>
            <person name="Ichikawa N."/>
            <person name="Sato H."/>
            <person name="Tonouchi N."/>
        </authorList>
    </citation>
    <scope>NUCLEOTIDE SEQUENCE</scope>
    <source>
        <strain evidence="1">NBRC 10751</strain>
    </source>
</reference>
<dbReference type="Proteomes" id="UP001165064">
    <property type="component" value="Unassembled WGS sequence"/>
</dbReference>
<name>A0ACB5U1S6_AMBMO</name>
<proteinExistence type="predicted"/>
<organism evidence="1 2">
    <name type="scientific">Ambrosiozyma monospora</name>
    <name type="common">Yeast</name>
    <name type="synonym">Endomycopsis monosporus</name>
    <dbReference type="NCBI Taxonomy" id="43982"/>
    <lineage>
        <taxon>Eukaryota</taxon>
        <taxon>Fungi</taxon>
        <taxon>Dikarya</taxon>
        <taxon>Ascomycota</taxon>
        <taxon>Saccharomycotina</taxon>
        <taxon>Pichiomycetes</taxon>
        <taxon>Pichiales</taxon>
        <taxon>Pichiaceae</taxon>
        <taxon>Ambrosiozyma</taxon>
    </lineage>
</organism>
<keyword evidence="2" id="KW-1185">Reference proteome</keyword>
<comment type="caution">
    <text evidence="1">The sequence shown here is derived from an EMBL/GenBank/DDBJ whole genome shotgun (WGS) entry which is preliminary data.</text>
</comment>
<evidence type="ECO:0000313" key="1">
    <source>
        <dbReference type="EMBL" id="GME99736.1"/>
    </source>
</evidence>
<sequence>MDTASNFSQPKLGGAGNVRASRVESFVLPFAEETHSKHSLEILSKQLGSDYDGYRIPEQESRIHSANVSRRSSFASHGFPASRSTDNLSKNLTANPSKINIPPSASSDKLHDSPLEKTASGSPSKLRTQINSLDSDSDRLNSRDTTSMSPVTYETPNESLVPDDKKIGNNDNNSDEFHLEDPSNWAKEAPTVSEFDDNNFNNSGNLAANNSNNKNKKIEHSPADVLDLPDTLDDDAHPEEDEQFKRMKSVYKVYFSRENSVRTKKGEDEYQFNNGTGNEELPPLPTYPDQAVSKDNLLSLPQPMSDDPRASYSSSIYVPMESPMKPTYQT</sequence>
<dbReference type="EMBL" id="BSXS01011122">
    <property type="protein sequence ID" value="GME99736.1"/>
    <property type="molecule type" value="Genomic_DNA"/>
</dbReference>